<proteinExistence type="predicted"/>
<protein>
    <submittedName>
        <fullName evidence="1">Uncharacterized protein</fullName>
    </submittedName>
</protein>
<gene>
    <name evidence="1" type="ORF">E5329_28180</name>
</gene>
<dbReference type="Proteomes" id="UP000304953">
    <property type="component" value="Unassembled WGS sequence"/>
</dbReference>
<accession>A0AC61RLE1</accession>
<sequence length="144" mass="15810">MAKSNICYHNVRLNLDNEQHCRVHKVLAELNTEIHKSVNQFIVDAVDYYIRSLNDESLVKGAGEPKKDAGYITREDLDGIRSELKSEVKSEIIMLLGAALGAGTVRVVEGATGRGGMDSTAMKVADDKEGTDDPTMMELVDNWG</sequence>
<comment type="caution">
    <text evidence="1">The sequence shown here is derived from an EMBL/GenBank/DDBJ whole genome shotgun (WGS) entry which is preliminary data.</text>
</comment>
<organism evidence="1 2">
    <name type="scientific">Petralouisia muris</name>
    <dbReference type="NCBI Taxonomy" id="3032872"/>
    <lineage>
        <taxon>Bacteria</taxon>
        <taxon>Bacillati</taxon>
        <taxon>Bacillota</taxon>
        <taxon>Clostridia</taxon>
        <taxon>Lachnospirales</taxon>
        <taxon>Lachnospiraceae</taxon>
        <taxon>Petralouisia</taxon>
    </lineage>
</organism>
<evidence type="ECO:0000313" key="1">
    <source>
        <dbReference type="EMBL" id="TGY86443.1"/>
    </source>
</evidence>
<evidence type="ECO:0000313" key="2">
    <source>
        <dbReference type="Proteomes" id="UP000304953"/>
    </source>
</evidence>
<reference evidence="1" key="1">
    <citation type="submission" date="2019-04" db="EMBL/GenBank/DDBJ databases">
        <title>Microbes associate with the intestines of laboratory mice.</title>
        <authorList>
            <person name="Navarre W."/>
            <person name="Wong E."/>
            <person name="Huang K."/>
            <person name="Tropini C."/>
            <person name="Ng K."/>
            <person name="Yu B."/>
        </authorList>
    </citation>
    <scope>NUCLEOTIDE SEQUENCE</scope>
    <source>
        <strain evidence="1">NM01_1-7b</strain>
    </source>
</reference>
<name>A0AC61RLE1_9FIRM</name>
<dbReference type="EMBL" id="SRYA01000151">
    <property type="protein sequence ID" value="TGY86443.1"/>
    <property type="molecule type" value="Genomic_DNA"/>
</dbReference>
<keyword evidence="2" id="KW-1185">Reference proteome</keyword>